<feature type="region of interest" description="Disordered" evidence="1">
    <location>
        <begin position="149"/>
        <end position="251"/>
    </location>
</feature>
<feature type="compositionally biased region" description="Basic residues" evidence="1">
    <location>
        <begin position="186"/>
        <end position="203"/>
    </location>
</feature>
<dbReference type="AlphaFoldDB" id="A0A317SUE7"/>
<comment type="caution">
    <text evidence="2">The sequence shown here is derived from an EMBL/GenBank/DDBJ whole genome shotgun (WGS) entry which is preliminary data.</text>
</comment>
<gene>
    <name evidence="2" type="ORF">C7212DRAFT_343759</name>
</gene>
<accession>A0A317SUE7</accession>
<feature type="compositionally biased region" description="Basic and acidic residues" evidence="1">
    <location>
        <begin position="149"/>
        <end position="185"/>
    </location>
</feature>
<evidence type="ECO:0000313" key="3">
    <source>
        <dbReference type="Proteomes" id="UP000246991"/>
    </source>
</evidence>
<proteinExistence type="predicted"/>
<reference evidence="2 3" key="1">
    <citation type="submission" date="2018-03" db="EMBL/GenBank/DDBJ databases">
        <title>Genomes of Pezizomycetes fungi and the evolution of truffles.</title>
        <authorList>
            <person name="Murat C."/>
            <person name="Payen T."/>
            <person name="Noel B."/>
            <person name="Kuo A."/>
            <person name="Martin F.M."/>
        </authorList>
    </citation>
    <scope>NUCLEOTIDE SEQUENCE [LARGE SCALE GENOMIC DNA]</scope>
    <source>
        <strain evidence="2">091103-1</strain>
    </source>
</reference>
<evidence type="ECO:0000313" key="2">
    <source>
        <dbReference type="EMBL" id="PWW77026.1"/>
    </source>
</evidence>
<name>A0A317SUE7_9PEZI</name>
<keyword evidence="3" id="KW-1185">Reference proteome</keyword>
<evidence type="ECO:0000256" key="1">
    <source>
        <dbReference type="SAM" id="MobiDB-lite"/>
    </source>
</evidence>
<protein>
    <submittedName>
        <fullName evidence="2">Uncharacterized protein</fullName>
    </submittedName>
</protein>
<dbReference type="Proteomes" id="UP000246991">
    <property type="component" value="Unassembled WGS sequence"/>
</dbReference>
<dbReference type="EMBL" id="PYWC01000028">
    <property type="protein sequence ID" value="PWW77026.1"/>
    <property type="molecule type" value="Genomic_DNA"/>
</dbReference>
<sequence>MDVRETDDEEFEAKRFESSTSCRCGWNCINNGLSNWKWEQSGLENSGEVGIGWLDGSTGGREGRERGGDHLPALVNNASYKKPQPTAYDATSANDPVSCAGKGCVCARPRESGRVAACDSVSGNAMEGAGAVGAGWGICTTEAMIMNEERTKTDTGRLEEGKGLNRSLSEGERKEQKPNYHTKWEKNRRRDHRRIGRRGRKHPQPSPVQHRAVRSSPSGTTLCDAYPLSIPSRPSLSHTPLAPSPYHAHQQ</sequence>
<organism evidence="2 3">
    <name type="scientific">Tuber magnatum</name>
    <name type="common">white Piedmont truffle</name>
    <dbReference type="NCBI Taxonomy" id="42249"/>
    <lineage>
        <taxon>Eukaryota</taxon>
        <taxon>Fungi</taxon>
        <taxon>Dikarya</taxon>
        <taxon>Ascomycota</taxon>
        <taxon>Pezizomycotina</taxon>
        <taxon>Pezizomycetes</taxon>
        <taxon>Pezizales</taxon>
        <taxon>Tuberaceae</taxon>
        <taxon>Tuber</taxon>
    </lineage>
</organism>